<dbReference type="AlphaFoldDB" id="A0AA92VAH1"/>
<evidence type="ECO:0000313" key="1">
    <source>
        <dbReference type="EMBL" id="RHL33927.1"/>
    </source>
</evidence>
<dbReference type="EMBL" id="QROP01000053">
    <property type="protein sequence ID" value="RHL33927.1"/>
    <property type="molecule type" value="Genomic_DNA"/>
</dbReference>
<organism evidence="1 2">
    <name type="scientific">Segatella copri</name>
    <dbReference type="NCBI Taxonomy" id="165179"/>
    <lineage>
        <taxon>Bacteria</taxon>
        <taxon>Pseudomonadati</taxon>
        <taxon>Bacteroidota</taxon>
        <taxon>Bacteroidia</taxon>
        <taxon>Bacteroidales</taxon>
        <taxon>Prevotellaceae</taxon>
        <taxon>Segatella</taxon>
    </lineage>
</organism>
<name>A0AA92VAH1_9BACT</name>
<proteinExistence type="predicted"/>
<accession>A0AA92VAH1</accession>
<sequence>MGINSNDFFLKDNKKAFILGLNVSKVTAYSQNNKNKENMIEIKKMLVPSDMIHVKPIMVKEEVHYSVSPKGRKTENISKPKESIRDSIKRVMHLRKVNPSTNQIRYSK</sequence>
<comment type="caution">
    <text evidence="1">The sequence shown here is derived from an EMBL/GenBank/DDBJ whole genome shotgun (WGS) entry which is preliminary data.</text>
</comment>
<gene>
    <name evidence="1" type="ORF">DW026_13605</name>
</gene>
<reference evidence="1 2" key="1">
    <citation type="submission" date="2018-08" db="EMBL/GenBank/DDBJ databases">
        <title>A genome reference for cultivated species of the human gut microbiota.</title>
        <authorList>
            <person name="Zou Y."/>
            <person name="Xue W."/>
            <person name="Luo G."/>
        </authorList>
    </citation>
    <scope>NUCLEOTIDE SEQUENCE [LARGE SCALE GENOMIC DNA]</scope>
    <source>
        <strain evidence="1 2">AF38-11</strain>
    </source>
</reference>
<evidence type="ECO:0000313" key="2">
    <source>
        <dbReference type="Proteomes" id="UP000283672"/>
    </source>
</evidence>
<dbReference type="Proteomes" id="UP000283672">
    <property type="component" value="Unassembled WGS sequence"/>
</dbReference>
<protein>
    <submittedName>
        <fullName evidence="1">Uncharacterized protein</fullName>
    </submittedName>
</protein>